<accession>A0AAX3ZUA9</accession>
<protein>
    <recommendedName>
        <fullName evidence="5">XRE family transcriptional regulator</fullName>
    </recommendedName>
</protein>
<name>A0AAX3ZUA9_STRRO</name>
<evidence type="ECO:0008006" key="5">
    <source>
        <dbReference type="Google" id="ProtNLM"/>
    </source>
</evidence>
<evidence type="ECO:0000313" key="1">
    <source>
        <dbReference type="EMBL" id="MFG6301150.1"/>
    </source>
</evidence>
<dbReference type="AlphaFoldDB" id="A0AAX3ZUA9"/>
<organism evidence="2 3">
    <name type="scientific">Streptomyces rochei</name>
    <name type="common">Streptomyces parvullus</name>
    <dbReference type="NCBI Taxonomy" id="1928"/>
    <lineage>
        <taxon>Bacteria</taxon>
        <taxon>Bacillati</taxon>
        <taxon>Actinomycetota</taxon>
        <taxon>Actinomycetes</taxon>
        <taxon>Kitasatosporales</taxon>
        <taxon>Streptomycetaceae</taxon>
        <taxon>Streptomyces</taxon>
        <taxon>Streptomyces rochei group</taxon>
    </lineage>
</organism>
<reference evidence="2" key="1">
    <citation type="submission" date="2023-03" db="EMBL/GenBank/DDBJ databases">
        <title>Borrelidin-producing and root-colonizing Streptomyces rochei is a potent biopesticide for soil-borne oomycete-caused plant diseases.</title>
        <authorList>
            <person name="Zhou D."/>
            <person name="Wang X."/>
            <person name="Navarro-Munoz J.C."/>
            <person name="Li W."/>
            <person name="Li J."/>
            <person name="Jiu M."/>
            <person name="Deng S."/>
            <person name="Ye Y."/>
            <person name="Daly P."/>
            <person name="Wei L."/>
        </authorList>
    </citation>
    <scope>NUCLEOTIDE SEQUENCE</scope>
    <source>
        <strain evidence="2">JK1</strain>
    </source>
</reference>
<reference evidence="1 4" key="2">
    <citation type="submission" date="2024-10" db="EMBL/GenBank/DDBJ databases">
        <title>Draft genome assembly of a novel steroid transforming actinomycete isolated from African clawed frog Xenopus laevis.</title>
        <authorList>
            <person name="Bragin E."/>
            <person name="Kollerov V."/>
            <person name="Donova M.V."/>
        </authorList>
    </citation>
    <scope>NUCLEOTIDE SEQUENCE [LARGE SCALE GENOMIC DNA]</scope>
    <source>
        <strain evidence="1 4">MTOC-St3</strain>
    </source>
</reference>
<dbReference type="Proteomes" id="UP001605990">
    <property type="component" value="Unassembled WGS sequence"/>
</dbReference>
<evidence type="ECO:0000313" key="2">
    <source>
        <dbReference type="EMBL" id="WMC90313.1"/>
    </source>
</evidence>
<dbReference type="RefSeq" id="WP_019328183.1">
    <property type="nucleotide sequence ID" value="NZ_CP121271.1"/>
</dbReference>
<dbReference type="GeneID" id="90947142"/>
<evidence type="ECO:0000313" key="4">
    <source>
        <dbReference type="Proteomes" id="UP001605990"/>
    </source>
</evidence>
<keyword evidence="4" id="KW-1185">Reference proteome</keyword>
<gene>
    <name evidence="1" type="ORF">ACGU38_38070</name>
    <name evidence="2" type="ORF">P7W03_33920</name>
</gene>
<proteinExistence type="predicted"/>
<dbReference type="EMBL" id="JBIENY010000528">
    <property type="protein sequence ID" value="MFG6301150.1"/>
    <property type="molecule type" value="Genomic_DNA"/>
</dbReference>
<sequence>MEPPTSLARTLGRLDKAVAEQGLVRSDFVDPPALAARTALPESVVRDLLEGRRPPDDTVNARVCARIKALSDAYLRRHGKVMRDLAAEVSARTGISEVWARAVCDGKKVPNVALLHHLVGFFGVEGGESFFTAPADEALDRVLLPVVRKLEHPELGPGAALREVDPVSALLDRYGVVSADLRLHGSVPRAQLERILEGVLRSVVPQEGDGER</sequence>
<dbReference type="Proteomes" id="UP001231701">
    <property type="component" value="Chromosome"/>
</dbReference>
<evidence type="ECO:0000313" key="3">
    <source>
        <dbReference type="Proteomes" id="UP001231701"/>
    </source>
</evidence>
<dbReference type="EMBL" id="CP121271">
    <property type="protein sequence ID" value="WMC90313.1"/>
    <property type="molecule type" value="Genomic_DNA"/>
</dbReference>